<sequence length="291" mass="34028">MEEKMEEQTLAELLYAAVFPVKKQGKGCSEERKIWNSFLDQLNQGLDASGCGAKAEAYTESEPYGQACGFHRDYGYFMVSCGDRGTKSVTILEAEAETAVNRFLALIIDKQAYQWVLDIKDREEASWPYHCRYDYRRLWFGKALEWLAPAVDWAFFAQCADRYIGLLNRWFARPHWEYDYQISRIIEISDSREYSDSHYLYRIEPAKEPGRCRLRLEPQFLEDGGAAGTFQFDIDGEALDMRRLDEKVLVLMDREEDNIDAYSLEGRFLWNIGEKLPVHRRYDNLYEDISG</sequence>
<dbReference type="Proteomes" id="UP000434223">
    <property type="component" value="Unassembled WGS sequence"/>
</dbReference>
<protein>
    <submittedName>
        <fullName evidence="1">Cytosolic protein</fullName>
    </submittedName>
</protein>
<reference evidence="1 2" key="1">
    <citation type="submission" date="2019-09" db="EMBL/GenBank/DDBJ databases">
        <title>Draft genome sequencing of Hungatella hathewayi 123Y-2.</title>
        <authorList>
            <person name="Lv Q."/>
            <person name="Li S."/>
        </authorList>
    </citation>
    <scope>NUCLEOTIDE SEQUENCE [LARGE SCALE GENOMIC DNA]</scope>
    <source>
        <strain evidence="1 2">123Y-2</strain>
    </source>
</reference>
<comment type="caution">
    <text evidence="1">The sequence shown here is derived from an EMBL/GenBank/DDBJ whole genome shotgun (WGS) entry which is preliminary data.</text>
</comment>
<dbReference type="EMBL" id="WNME01000001">
    <property type="protein sequence ID" value="MUB61561.1"/>
    <property type="molecule type" value="Genomic_DNA"/>
</dbReference>
<proteinExistence type="predicted"/>
<gene>
    <name evidence="1" type="ORF">GNE07_00515</name>
</gene>
<accession>A0AAW9WA87</accession>
<evidence type="ECO:0000313" key="1">
    <source>
        <dbReference type="EMBL" id="MUB61561.1"/>
    </source>
</evidence>
<name>A0AAW9WA87_9FIRM</name>
<organism evidence="1 2">
    <name type="scientific">Hungatella hathewayi</name>
    <dbReference type="NCBI Taxonomy" id="154046"/>
    <lineage>
        <taxon>Bacteria</taxon>
        <taxon>Bacillati</taxon>
        <taxon>Bacillota</taxon>
        <taxon>Clostridia</taxon>
        <taxon>Lachnospirales</taxon>
        <taxon>Lachnospiraceae</taxon>
        <taxon>Hungatella</taxon>
    </lineage>
</organism>
<dbReference type="AlphaFoldDB" id="A0AAW9WA87"/>
<evidence type="ECO:0000313" key="2">
    <source>
        <dbReference type="Proteomes" id="UP000434223"/>
    </source>
</evidence>